<feature type="domain" description="ABC transporter" evidence="6">
    <location>
        <begin position="43"/>
        <end position="276"/>
    </location>
</feature>
<dbReference type="Proteomes" id="UP000199199">
    <property type="component" value="Unassembled WGS sequence"/>
</dbReference>
<organism evidence="7 8">
    <name type="scientific">Halostagnicola kamekurae</name>
    <dbReference type="NCBI Taxonomy" id="619731"/>
    <lineage>
        <taxon>Archaea</taxon>
        <taxon>Methanobacteriati</taxon>
        <taxon>Methanobacteriota</taxon>
        <taxon>Stenosarchaea group</taxon>
        <taxon>Halobacteria</taxon>
        <taxon>Halobacteriales</taxon>
        <taxon>Natrialbaceae</taxon>
        <taxon>Halostagnicola</taxon>
    </lineage>
</organism>
<feature type="compositionally biased region" description="Basic and acidic residues" evidence="5">
    <location>
        <begin position="1"/>
        <end position="19"/>
    </location>
</feature>
<keyword evidence="4 7" id="KW-0067">ATP-binding</keyword>
<dbReference type="InterPro" id="IPR017871">
    <property type="entry name" value="ABC_transporter-like_CS"/>
</dbReference>
<evidence type="ECO:0000259" key="6">
    <source>
        <dbReference type="PROSITE" id="PS50893"/>
    </source>
</evidence>
<dbReference type="InterPro" id="IPR027417">
    <property type="entry name" value="P-loop_NTPase"/>
</dbReference>
<reference evidence="8" key="1">
    <citation type="submission" date="2016-10" db="EMBL/GenBank/DDBJ databases">
        <authorList>
            <person name="Varghese N."/>
            <person name="Submissions S."/>
        </authorList>
    </citation>
    <scope>NUCLEOTIDE SEQUENCE [LARGE SCALE GENOMIC DNA]</scope>
    <source>
        <strain evidence="8">DSM 22427</strain>
    </source>
</reference>
<accession>A0A1I6P641</accession>
<comment type="similarity">
    <text evidence="1">Belongs to the ABC transporter superfamily.</text>
</comment>
<feature type="region of interest" description="Disordered" evidence="5">
    <location>
        <begin position="1"/>
        <end position="21"/>
    </location>
</feature>
<dbReference type="AlphaFoldDB" id="A0A1I6P641"/>
<dbReference type="CDD" id="cd03230">
    <property type="entry name" value="ABC_DR_subfamily_A"/>
    <property type="match status" value="1"/>
</dbReference>
<dbReference type="PROSITE" id="PS00211">
    <property type="entry name" value="ABC_TRANSPORTER_1"/>
    <property type="match status" value="1"/>
</dbReference>
<dbReference type="EMBL" id="FOZS01000001">
    <property type="protein sequence ID" value="SFS35550.1"/>
    <property type="molecule type" value="Genomic_DNA"/>
</dbReference>
<evidence type="ECO:0000256" key="4">
    <source>
        <dbReference type="ARBA" id="ARBA00022840"/>
    </source>
</evidence>
<dbReference type="SMART" id="SM00382">
    <property type="entry name" value="AAA"/>
    <property type="match status" value="1"/>
</dbReference>
<dbReference type="PANTHER" id="PTHR43335:SF4">
    <property type="entry name" value="ABC TRANSPORTER, ATP-BINDING PROTEIN"/>
    <property type="match status" value="1"/>
</dbReference>
<dbReference type="Gene3D" id="3.40.50.300">
    <property type="entry name" value="P-loop containing nucleotide triphosphate hydrolases"/>
    <property type="match status" value="1"/>
</dbReference>
<sequence>MGASIDCRDASVEQDRAKSDPAQMTTHNKVYVPGRSLSSMAAIELSGVTKRYTSFGFFGNRSVTAVQDLDLTVREGEIFGFLGPNGAGKSTTIDLLLDYAEPTEGSVQVFGNEIPDESVAARERIGVLPDGYGPIGERTGREHVEFAIDAKDADDDPDELIERVDMRGPDEYPVEEYSKGMAQRLMLAMALAGEPDLLILDEPSTGLDPNGARTMRKIVREENARGATVFFSSHILEQVESVCDRVGILDAGQLVAVDNLESLRSETGQSAKVTVELSTVPSDVPARVGEIDGVADVRTNGTSVVVACRNDAKAPVIAAFHESAADVTNVTTSETSLDDLFEHYTRGVA</sequence>
<protein>
    <submittedName>
        <fullName evidence="7">ABC-2 type transport system ATP-binding protein</fullName>
    </submittedName>
</protein>
<evidence type="ECO:0000256" key="1">
    <source>
        <dbReference type="ARBA" id="ARBA00005417"/>
    </source>
</evidence>
<evidence type="ECO:0000256" key="5">
    <source>
        <dbReference type="SAM" id="MobiDB-lite"/>
    </source>
</evidence>
<evidence type="ECO:0000256" key="3">
    <source>
        <dbReference type="ARBA" id="ARBA00022741"/>
    </source>
</evidence>
<gene>
    <name evidence="7" type="ORF">SAMN04488556_0343</name>
</gene>
<evidence type="ECO:0000313" key="8">
    <source>
        <dbReference type="Proteomes" id="UP000199199"/>
    </source>
</evidence>
<dbReference type="GO" id="GO:0005524">
    <property type="term" value="F:ATP binding"/>
    <property type="evidence" value="ECO:0007669"/>
    <property type="project" value="UniProtKB-KW"/>
</dbReference>
<dbReference type="GO" id="GO:0016887">
    <property type="term" value="F:ATP hydrolysis activity"/>
    <property type="evidence" value="ECO:0007669"/>
    <property type="project" value="InterPro"/>
</dbReference>
<dbReference type="InterPro" id="IPR003439">
    <property type="entry name" value="ABC_transporter-like_ATP-bd"/>
</dbReference>
<dbReference type="InterPro" id="IPR003593">
    <property type="entry name" value="AAA+_ATPase"/>
</dbReference>
<dbReference type="PROSITE" id="PS50893">
    <property type="entry name" value="ABC_TRANSPORTER_2"/>
    <property type="match status" value="1"/>
</dbReference>
<dbReference type="SUPFAM" id="SSF52540">
    <property type="entry name" value="P-loop containing nucleoside triphosphate hydrolases"/>
    <property type="match status" value="1"/>
</dbReference>
<dbReference type="PANTHER" id="PTHR43335">
    <property type="entry name" value="ABC TRANSPORTER, ATP-BINDING PROTEIN"/>
    <property type="match status" value="1"/>
</dbReference>
<evidence type="ECO:0000256" key="2">
    <source>
        <dbReference type="ARBA" id="ARBA00022448"/>
    </source>
</evidence>
<name>A0A1I6P641_9EURY</name>
<evidence type="ECO:0000313" key="7">
    <source>
        <dbReference type="EMBL" id="SFS35550.1"/>
    </source>
</evidence>
<proteinExistence type="inferred from homology"/>
<keyword evidence="8" id="KW-1185">Reference proteome</keyword>
<keyword evidence="2" id="KW-0813">Transport</keyword>
<dbReference type="Pfam" id="PF00005">
    <property type="entry name" value="ABC_tran"/>
    <property type="match status" value="1"/>
</dbReference>
<keyword evidence="3" id="KW-0547">Nucleotide-binding</keyword>